<dbReference type="RefSeq" id="XP_027620621.1">
    <property type="nucleotide sequence ID" value="XM_027764820.1"/>
</dbReference>
<dbReference type="GeneID" id="38786625"/>
<evidence type="ECO:0000313" key="2">
    <source>
        <dbReference type="EMBL" id="GBE89708.1"/>
    </source>
</evidence>
<feature type="region of interest" description="Disordered" evidence="1">
    <location>
        <begin position="1"/>
        <end position="85"/>
    </location>
</feature>
<dbReference type="STRING" id="139825.A0A401H5J2"/>
<comment type="caution">
    <text evidence="2">The sequence shown here is derived from an EMBL/GenBank/DDBJ whole genome shotgun (WGS) entry which is preliminary data.</text>
</comment>
<feature type="compositionally biased region" description="Polar residues" evidence="1">
    <location>
        <begin position="13"/>
        <end position="41"/>
    </location>
</feature>
<proteinExistence type="predicted"/>
<gene>
    <name evidence="2" type="ORF">SCP_1700320</name>
</gene>
<name>A0A401H5J2_9APHY</name>
<dbReference type="AlphaFoldDB" id="A0A401H5J2"/>
<dbReference type="Proteomes" id="UP000287166">
    <property type="component" value="Unassembled WGS sequence"/>
</dbReference>
<reference evidence="2 3" key="1">
    <citation type="journal article" date="2018" name="Sci. Rep.">
        <title>Genome sequence of the cauliflower mushroom Sparassis crispa (Hanabiratake) and its association with beneficial usage.</title>
        <authorList>
            <person name="Kiyama R."/>
            <person name="Furutani Y."/>
            <person name="Kawaguchi K."/>
            <person name="Nakanishi T."/>
        </authorList>
    </citation>
    <scope>NUCLEOTIDE SEQUENCE [LARGE SCALE GENOMIC DNA]</scope>
</reference>
<dbReference type="InParanoid" id="A0A401H5J2"/>
<organism evidence="2 3">
    <name type="scientific">Sparassis crispa</name>
    <dbReference type="NCBI Taxonomy" id="139825"/>
    <lineage>
        <taxon>Eukaryota</taxon>
        <taxon>Fungi</taxon>
        <taxon>Dikarya</taxon>
        <taxon>Basidiomycota</taxon>
        <taxon>Agaricomycotina</taxon>
        <taxon>Agaricomycetes</taxon>
        <taxon>Polyporales</taxon>
        <taxon>Sparassidaceae</taxon>
        <taxon>Sparassis</taxon>
    </lineage>
</organism>
<evidence type="ECO:0000313" key="3">
    <source>
        <dbReference type="Proteomes" id="UP000287166"/>
    </source>
</evidence>
<protein>
    <submittedName>
        <fullName evidence="2">Uncharacterized protein</fullName>
    </submittedName>
</protein>
<sequence>MEPSTPPRKHTTDQLSTPPGQTGSYSNLFSLSPLSTMSSPRSDQERQNPPAILPMTSRMSLEDWNMSPNDSPKSNRDWSMSPDDLSVRRHLMPDPHSPMEVQDPDPEVMEIGSVAHRARWVEPLPLRLPTPFAITTLHDALRVELPRTPHVYKTGALTSTRAIRETVIDLHIQNPLHKVVYLPTLVTSLRDLAMEELKKVSIKWGDLDDVLAMTNFHPYNTSQNLPKVIWSEKDVEHLCHAELFRPALAAVRAVISKNIKDSSSVHPYVSSAPNFDGVIPDGMVVLDKVGPDPTVGVVIENKTPSMWADGMKFSKLERPTDETQDARIPKGAAMKFYWPDKVTGNAPQEKVIAQVWTEMVKTTCDLGILSTSQVTVFLTRGRGEHNDTLYISPAYSCGMCPVYAVFCWFAISAGVLKYEDLDLPPPETTWWSDMVRRDAYNESPGICAR</sequence>
<accession>A0A401H5J2</accession>
<dbReference type="OrthoDB" id="2803094at2759"/>
<dbReference type="EMBL" id="BFAD01000017">
    <property type="protein sequence ID" value="GBE89708.1"/>
    <property type="molecule type" value="Genomic_DNA"/>
</dbReference>
<keyword evidence="3" id="KW-1185">Reference proteome</keyword>
<evidence type="ECO:0000256" key="1">
    <source>
        <dbReference type="SAM" id="MobiDB-lite"/>
    </source>
</evidence>